<keyword evidence="2" id="KW-1185">Reference proteome</keyword>
<dbReference type="KEGG" id="mmet:MCMEM_1700"/>
<dbReference type="OrthoDB" id="147796at2157"/>
<reference evidence="1 2" key="1">
    <citation type="submission" date="2014-07" db="EMBL/GenBank/DDBJ databases">
        <title>Methanogenic archaea and the global carbon cycle.</title>
        <authorList>
            <person name="Henriksen J.R."/>
            <person name="Luke J."/>
            <person name="Reinhart S."/>
            <person name="Benedict M.N."/>
            <person name="Youngblut N.D."/>
            <person name="Metcalf M.E."/>
            <person name="Whitaker R.J."/>
            <person name="Metcalf W.W."/>
        </authorList>
    </citation>
    <scope>NUCLEOTIDE SEQUENCE [LARGE SCALE GENOMIC DNA]</scope>
    <source>
        <strain evidence="1 2">MM1</strain>
    </source>
</reference>
<accession>A0A0E3SSX8</accession>
<dbReference type="EMBL" id="CP009518">
    <property type="protein sequence ID" value="AKB85753.1"/>
    <property type="molecule type" value="Genomic_DNA"/>
</dbReference>
<sequence length="271" mass="29865">MRKFDDSAQLLLLAAFAIGFTLVISTIMLNNIIYASNMASESTSDLGNYEISNIAQMTDEATRAAYDHDNKTLSDEYMDSYTTELSRLYASRGYSVSFENSSLSNSYFTENGLSNGNSDWIVVKNVNHTDYFAIDLTNTSKLGNASNAFEVHAINQSGTSIWFMKIYNDTTQINISVNNNTLGELPDPYMMNITGNAINNGDTFGFNFPPTNESYMVKFVNSSNALGIYTITGQLADGSDFDLKRRKVINATMTIASTTNKLNVSIPVTVP</sequence>
<organism evidence="1 2">
    <name type="scientific">Methanococcoides methylutens MM1</name>
    <dbReference type="NCBI Taxonomy" id="1434104"/>
    <lineage>
        <taxon>Archaea</taxon>
        <taxon>Methanobacteriati</taxon>
        <taxon>Methanobacteriota</taxon>
        <taxon>Stenosarchaea group</taxon>
        <taxon>Methanomicrobia</taxon>
        <taxon>Methanosarcinales</taxon>
        <taxon>Methanosarcinaceae</taxon>
        <taxon>Methanococcoides</taxon>
    </lineage>
</organism>
<dbReference type="HOGENOM" id="CLU_978654_0_0_2"/>
<evidence type="ECO:0000313" key="2">
    <source>
        <dbReference type="Proteomes" id="UP000033048"/>
    </source>
</evidence>
<dbReference type="STRING" id="1434104.MCMEM_1700"/>
<evidence type="ECO:0000313" key="1">
    <source>
        <dbReference type="EMBL" id="AKB85753.1"/>
    </source>
</evidence>
<name>A0A0E3SSX8_METMT</name>
<dbReference type="RefSeq" id="WP_048205812.1">
    <property type="nucleotide sequence ID" value="NZ_CP009518.1"/>
</dbReference>
<dbReference type="GeneID" id="24894265"/>
<dbReference type="Proteomes" id="UP000033048">
    <property type="component" value="Chromosome"/>
</dbReference>
<gene>
    <name evidence="1" type="ORF">MCMEM_1700</name>
</gene>
<dbReference type="AlphaFoldDB" id="A0A0E3SSX8"/>
<protein>
    <submittedName>
        <fullName evidence="1">Uncharacterized protein</fullName>
    </submittedName>
</protein>
<proteinExistence type="predicted"/>